<evidence type="ECO:0000256" key="2">
    <source>
        <dbReference type="ARBA" id="ARBA00022490"/>
    </source>
</evidence>
<dbReference type="AlphaFoldDB" id="A0A1A9QD60"/>
<reference evidence="15" key="1">
    <citation type="submission" date="2016-04" db="EMBL/GenBank/DDBJ databases">
        <authorList>
            <person name="Quiroz-Castaneda R.E."/>
            <person name="Martinez-Ocampo F."/>
        </authorList>
    </citation>
    <scope>NUCLEOTIDE SEQUENCE [LARGE SCALE GENOMIC DNA]</scope>
    <source>
        <strain evidence="15">INIFAP01</strain>
    </source>
</reference>
<evidence type="ECO:0000256" key="9">
    <source>
        <dbReference type="NCBIfam" id="TIGR00422"/>
    </source>
</evidence>
<feature type="domain" description="Aminoacyl-tRNA synthetase class Ia" evidence="12">
    <location>
        <begin position="389"/>
        <end position="501"/>
    </location>
</feature>
<organism evidence="14 15">
    <name type="scientific">Candidatus Mycoplasma haematobovis</name>
    <dbReference type="NCBI Taxonomy" id="432608"/>
    <lineage>
        <taxon>Bacteria</taxon>
        <taxon>Bacillati</taxon>
        <taxon>Mycoplasmatota</taxon>
        <taxon>Mollicutes</taxon>
        <taxon>Mycoplasmataceae</taxon>
        <taxon>Mycoplasma</taxon>
    </lineage>
</organism>
<accession>A0A1A9QD60</accession>
<dbReference type="GO" id="GO:0002161">
    <property type="term" value="F:aminoacyl-tRNA deacylase activity"/>
    <property type="evidence" value="ECO:0007669"/>
    <property type="project" value="InterPro"/>
</dbReference>
<evidence type="ECO:0000256" key="6">
    <source>
        <dbReference type="ARBA" id="ARBA00022917"/>
    </source>
</evidence>
<dbReference type="EC" id="6.1.1.9" evidence="1 9"/>
<keyword evidence="11" id="KW-0175">Coiled coil</keyword>
<dbReference type="NCBIfam" id="TIGR00422">
    <property type="entry name" value="valS"/>
    <property type="match status" value="1"/>
</dbReference>
<dbReference type="PANTHER" id="PTHR11946:SF93">
    <property type="entry name" value="VALINE--TRNA LIGASE, CHLOROPLASTIC_MITOCHONDRIAL 2"/>
    <property type="match status" value="1"/>
</dbReference>
<dbReference type="EMBL" id="LWUJ01000013">
    <property type="protein sequence ID" value="OAL09895.1"/>
    <property type="molecule type" value="Genomic_DNA"/>
</dbReference>
<dbReference type="Gene3D" id="3.90.740.10">
    <property type="entry name" value="Valyl/Leucyl/Isoleucyl-tRNA synthetase, editing domain"/>
    <property type="match status" value="1"/>
</dbReference>
<dbReference type="PROSITE" id="PS00178">
    <property type="entry name" value="AA_TRNA_LIGASE_I"/>
    <property type="match status" value="1"/>
</dbReference>
<dbReference type="InterPro" id="IPR009008">
    <property type="entry name" value="Val/Leu/Ile-tRNA-synth_edit"/>
</dbReference>
<dbReference type="Gene3D" id="1.10.730.10">
    <property type="entry name" value="Isoleucyl-tRNA Synthetase, Domain 1"/>
    <property type="match status" value="1"/>
</dbReference>
<feature type="coiled-coil region" evidence="11">
    <location>
        <begin position="729"/>
        <end position="774"/>
    </location>
</feature>
<keyword evidence="6 10" id="KW-0648">Protein biosynthesis</keyword>
<dbReference type="SUPFAM" id="SSF52374">
    <property type="entry name" value="Nucleotidylyl transferase"/>
    <property type="match status" value="1"/>
</dbReference>
<dbReference type="InterPro" id="IPR002303">
    <property type="entry name" value="Valyl-tRNA_ligase"/>
</dbReference>
<dbReference type="GO" id="GO:0005524">
    <property type="term" value="F:ATP binding"/>
    <property type="evidence" value="ECO:0007669"/>
    <property type="project" value="UniProtKB-KW"/>
</dbReference>
<dbReference type="Proteomes" id="UP000077623">
    <property type="component" value="Unassembled WGS sequence"/>
</dbReference>
<dbReference type="PANTHER" id="PTHR11946">
    <property type="entry name" value="VALYL-TRNA SYNTHETASES"/>
    <property type="match status" value="1"/>
</dbReference>
<evidence type="ECO:0000256" key="3">
    <source>
        <dbReference type="ARBA" id="ARBA00022598"/>
    </source>
</evidence>
<evidence type="ECO:0000256" key="5">
    <source>
        <dbReference type="ARBA" id="ARBA00022840"/>
    </source>
</evidence>
<name>A0A1A9QD60_9MOLU</name>
<dbReference type="RefSeq" id="WP_187150604.1">
    <property type="nucleotide sequence ID" value="NZ_LWUJ01000013.1"/>
</dbReference>
<dbReference type="PRINTS" id="PR00986">
    <property type="entry name" value="TRNASYNTHVAL"/>
</dbReference>
<gene>
    <name evidence="14" type="ORF">A6V39_04860</name>
</gene>
<feature type="domain" description="Methionyl/Valyl/Leucyl/Isoleucyl-tRNA synthetase anticodon-binding" evidence="13">
    <location>
        <begin position="540"/>
        <end position="617"/>
    </location>
</feature>
<dbReference type="GO" id="GO:0006438">
    <property type="term" value="P:valyl-tRNA aminoacylation"/>
    <property type="evidence" value="ECO:0007669"/>
    <property type="project" value="UniProtKB-UniRule"/>
</dbReference>
<keyword evidence="2" id="KW-0963">Cytoplasm</keyword>
<comment type="similarity">
    <text evidence="10">Belongs to the class-I aminoacyl-tRNA synthetase family.</text>
</comment>
<evidence type="ECO:0000256" key="8">
    <source>
        <dbReference type="ARBA" id="ARBA00047552"/>
    </source>
</evidence>
<keyword evidence="5 10" id="KW-0067">ATP-binding</keyword>
<evidence type="ECO:0000256" key="4">
    <source>
        <dbReference type="ARBA" id="ARBA00022741"/>
    </source>
</evidence>
<proteinExistence type="inferred from homology"/>
<dbReference type="Pfam" id="PF00133">
    <property type="entry name" value="tRNA-synt_1"/>
    <property type="match status" value="2"/>
</dbReference>
<keyword evidence="3 10" id="KW-0436">Ligase</keyword>
<keyword evidence="4 10" id="KW-0547">Nucleotide-binding</keyword>
<keyword evidence="7 10" id="KW-0030">Aminoacyl-tRNA synthetase</keyword>
<evidence type="ECO:0000259" key="12">
    <source>
        <dbReference type="Pfam" id="PF00133"/>
    </source>
</evidence>
<dbReference type="InterPro" id="IPR014729">
    <property type="entry name" value="Rossmann-like_a/b/a_fold"/>
</dbReference>
<protein>
    <recommendedName>
        <fullName evidence="1 9">Valine--tRNA ligase</fullName>
        <ecNumber evidence="1 9">6.1.1.9</ecNumber>
    </recommendedName>
</protein>
<keyword evidence="15" id="KW-1185">Reference proteome</keyword>
<dbReference type="InterPro" id="IPR002300">
    <property type="entry name" value="aa-tRNA-synth_Ia"/>
</dbReference>
<sequence>MKYFSALLPPPNLTGILHLGHMWNAILQDVLVRFNKQEGKEVYWGYGLDHAGISLQTKVESELKKQGIQKSSLTKEEFQTKLWEWKEIHAQKIREQYRELEFDLPFEDERFTLDAESKKLVLEVFKKLYQEGFIYRDERLVNWDPVLKTAISDIEVIYKSEKAKLYSLKYLIEGTSNYLTVATTRPETIFADVALFVHPDDERYQDLIGKRVKVPFTERYIPILSDFYVDKEFGTGAMKCTPAHDFNDWKLGKKYSLPLIKAYGEEGILLLGRYEGLRKEEVRKVIEKEVEWEEYTTNISYSERSGAKIEPLLSKQWFLKAAPLAKEALIYWKKHKEEMKVSSEERLVEYLENMEDWCISRQLDWGIKIPVWIKDEEHSLDRFKDALPSEDVLDTWFSSSLWPLIVFAKKEELFPISLLVSGRDILLFWISRMVFMTYYLEHKLPFKNIYLHGLVLDSQHRKMSKSLNNGIDPLELKKEYGLEAIRLFFLGNTHQENNIAFSKNKLDYYSKFVHKLKNASIFVASESTQEAFKALNSAEEWLLFKLQEVEQEIKRHYNNLNFAFLTERVISFAWDEFCNKYLELFKLIKKSNSFENTKGFLFYAWNRLLLLLNPLIPSFNIPIKLPVITPTKKPLNMEWFFKYLNTYISIKKQLELDWDLRINTRLVTEKEYSEELLDYLKLLNHELIEVAKERSKERTLTFFIEDVMVELFLPEEKVLKYEKYIVQVKAKLNEELKFLKNRLITLAKAPEHLRKEVQEKITKYENELTSYTTLYGQ</sequence>
<evidence type="ECO:0000313" key="15">
    <source>
        <dbReference type="Proteomes" id="UP000077623"/>
    </source>
</evidence>
<evidence type="ECO:0000256" key="11">
    <source>
        <dbReference type="SAM" id="Coils"/>
    </source>
</evidence>
<dbReference type="STRING" id="432608.A6V39_04860"/>
<evidence type="ECO:0000256" key="1">
    <source>
        <dbReference type="ARBA" id="ARBA00013169"/>
    </source>
</evidence>
<comment type="catalytic activity">
    <reaction evidence="8">
        <text>tRNA(Val) + L-valine + ATP = L-valyl-tRNA(Val) + AMP + diphosphate</text>
        <dbReference type="Rhea" id="RHEA:10704"/>
        <dbReference type="Rhea" id="RHEA-COMP:9672"/>
        <dbReference type="Rhea" id="RHEA-COMP:9708"/>
        <dbReference type="ChEBI" id="CHEBI:30616"/>
        <dbReference type="ChEBI" id="CHEBI:33019"/>
        <dbReference type="ChEBI" id="CHEBI:57762"/>
        <dbReference type="ChEBI" id="CHEBI:78442"/>
        <dbReference type="ChEBI" id="CHEBI:78537"/>
        <dbReference type="ChEBI" id="CHEBI:456215"/>
        <dbReference type="EC" id="6.1.1.9"/>
    </reaction>
</comment>
<dbReference type="InterPro" id="IPR001412">
    <property type="entry name" value="aa-tRNA-synth_I_CS"/>
</dbReference>
<dbReference type="InterPro" id="IPR009080">
    <property type="entry name" value="tRNAsynth_Ia_anticodon-bd"/>
</dbReference>
<evidence type="ECO:0000313" key="14">
    <source>
        <dbReference type="EMBL" id="OAL09895.1"/>
    </source>
</evidence>
<evidence type="ECO:0000256" key="7">
    <source>
        <dbReference type="ARBA" id="ARBA00023146"/>
    </source>
</evidence>
<dbReference type="SUPFAM" id="SSF47323">
    <property type="entry name" value="Anticodon-binding domain of a subclass of class I aminoacyl-tRNA synthetases"/>
    <property type="match status" value="1"/>
</dbReference>
<dbReference type="Pfam" id="PF08264">
    <property type="entry name" value="Anticodon_1"/>
    <property type="match status" value="1"/>
</dbReference>
<feature type="domain" description="Aminoacyl-tRNA synthetase class Ia" evidence="12">
    <location>
        <begin position="3"/>
        <end position="378"/>
    </location>
</feature>
<comment type="caution">
    <text evidence="14">The sequence shown here is derived from an EMBL/GenBank/DDBJ whole genome shotgun (WGS) entry which is preliminary data.</text>
</comment>
<dbReference type="SUPFAM" id="SSF50677">
    <property type="entry name" value="ValRS/IleRS/LeuRS editing domain"/>
    <property type="match status" value="1"/>
</dbReference>
<dbReference type="Gene3D" id="3.40.50.620">
    <property type="entry name" value="HUPs"/>
    <property type="match status" value="2"/>
</dbReference>
<evidence type="ECO:0000259" key="13">
    <source>
        <dbReference type="Pfam" id="PF08264"/>
    </source>
</evidence>
<evidence type="ECO:0000256" key="10">
    <source>
        <dbReference type="RuleBase" id="RU363035"/>
    </source>
</evidence>
<dbReference type="InterPro" id="IPR013155">
    <property type="entry name" value="M/V/L/I-tRNA-synth_anticd-bd"/>
</dbReference>
<dbReference type="GO" id="GO:0005829">
    <property type="term" value="C:cytosol"/>
    <property type="evidence" value="ECO:0007669"/>
    <property type="project" value="TreeGrafter"/>
</dbReference>
<dbReference type="GO" id="GO:0004832">
    <property type="term" value="F:valine-tRNA ligase activity"/>
    <property type="evidence" value="ECO:0007669"/>
    <property type="project" value="UniProtKB-UniRule"/>
</dbReference>